<organism evidence="2 3">
    <name type="scientific">Monilinia fructigena</name>
    <dbReference type="NCBI Taxonomy" id="38457"/>
    <lineage>
        <taxon>Eukaryota</taxon>
        <taxon>Fungi</taxon>
        <taxon>Dikarya</taxon>
        <taxon>Ascomycota</taxon>
        <taxon>Pezizomycotina</taxon>
        <taxon>Leotiomycetes</taxon>
        <taxon>Helotiales</taxon>
        <taxon>Sclerotiniaceae</taxon>
        <taxon>Monilinia</taxon>
    </lineage>
</organism>
<gene>
    <name evidence="2" type="ORF">DID88_009128</name>
</gene>
<accession>A0A395IHB2</accession>
<keyword evidence="3" id="KW-1185">Reference proteome</keyword>
<evidence type="ECO:0000313" key="3">
    <source>
        <dbReference type="Proteomes" id="UP000249056"/>
    </source>
</evidence>
<protein>
    <submittedName>
        <fullName evidence="2">Uncharacterized protein</fullName>
    </submittedName>
</protein>
<evidence type="ECO:0000256" key="1">
    <source>
        <dbReference type="SAM" id="MobiDB-lite"/>
    </source>
</evidence>
<dbReference type="AlphaFoldDB" id="A0A395IHB2"/>
<proteinExistence type="predicted"/>
<name>A0A395IHB2_9HELO</name>
<dbReference type="Proteomes" id="UP000249056">
    <property type="component" value="Unassembled WGS sequence"/>
</dbReference>
<feature type="compositionally biased region" description="Polar residues" evidence="1">
    <location>
        <begin position="121"/>
        <end position="139"/>
    </location>
</feature>
<sequence>MNAMSRRETSRQSIATTISYNIPHLRLNGFLIEDHTAPQLLEDQFAKSRTCQDYNHQIQSPRFATAQVTTPLGGSIEGQHTTPRALSGQFTTDQTGEYVAPNTQLDRSIIHNATLRLEPNTPITGQDSALSCQPGQNYS</sequence>
<reference evidence="2 3" key="1">
    <citation type="submission" date="2018-06" db="EMBL/GenBank/DDBJ databases">
        <title>Genome Sequence of the Brown Rot Fungal Pathogen Monilinia fructigena.</title>
        <authorList>
            <person name="Landi L."/>
            <person name="De Miccolis Angelini R.M."/>
            <person name="Pollastro S."/>
            <person name="Abate D."/>
            <person name="Faretra F."/>
            <person name="Romanazzi G."/>
        </authorList>
    </citation>
    <scope>NUCLEOTIDE SEQUENCE [LARGE SCALE GENOMIC DNA]</scope>
    <source>
        <strain evidence="2 3">Mfrg269</strain>
    </source>
</reference>
<evidence type="ECO:0000313" key="2">
    <source>
        <dbReference type="EMBL" id="RAL58818.1"/>
    </source>
</evidence>
<feature type="region of interest" description="Disordered" evidence="1">
    <location>
        <begin position="120"/>
        <end position="139"/>
    </location>
</feature>
<comment type="caution">
    <text evidence="2">The sequence shown here is derived from an EMBL/GenBank/DDBJ whole genome shotgun (WGS) entry which is preliminary data.</text>
</comment>
<dbReference type="EMBL" id="QKRW01000068">
    <property type="protein sequence ID" value="RAL58818.1"/>
    <property type="molecule type" value="Genomic_DNA"/>
</dbReference>